<reference evidence="2" key="3">
    <citation type="submission" date="2016-11" db="EMBL/GenBank/DDBJ databases">
        <title>Salimicrobium jeotgali MJ3, isolated from Myulchi jeot, a traditional Korean fermented seafood.</title>
        <authorList>
            <person name="Kim K.H."/>
            <person name="Jeon C.O."/>
            <person name="Jin H.M."/>
        </authorList>
    </citation>
    <scope>NUCLEOTIDE SEQUENCE</scope>
    <source>
        <strain evidence="2">MJ3</strain>
    </source>
</reference>
<keyword evidence="4" id="KW-1185">Reference proteome</keyword>
<dbReference type="EMBL" id="CP011361">
    <property type="protein sequence ID" value="AKG05541.1"/>
    <property type="molecule type" value="Genomic_DNA"/>
</dbReference>
<dbReference type="GO" id="GO:0006310">
    <property type="term" value="P:DNA recombination"/>
    <property type="evidence" value="ECO:0007669"/>
    <property type="project" value="InterPro"/>
</dbReference>
<dbReference type="GO" id="GO:0000287">
    <property type="term" value="F:magnesium ion binding"/>
    <property type="evidence" value="ECO:0007669"/>
    <property type="project" value="InterPro"/>
</dbReference>
<dbReference type="GO" id="GO:0006281">
    <property type="term" value="P:DNA repair"/>
    <property type="evidence" value="ECO:0007669"/>
    <property type="project" value="InterPro"/>
</dbReference>
<dbReference type="Proteomes" id="UP000092654">
    <property type="component" value="Chromosome"/>
</dbReference>
<gene>
    <name evidence="2" type="ORF">AAV35_012800</name>
    <name evidence="3" type="ORF">MJ3_13534</name>
</gene>
<dbReference type="EMBL" id="AMPQ01000045">
    <property type="protein sequence ID" value="EKE30466.1"/>
    <property type="molecule type" value="Genomic_DNA"/>
</dbReference>
<dbReference type="SUPFAM" id="SSF103084">
    <property type="entry name" value="Holliday junction resolvase RusA"/>
    <property type="match status" value="1"/>
</dbReference>
<dbReference type="Proteomes" id="UP000011746">
    <property type="component" value="Unassembled WGS sequence"/>
</dbReference>
<reference evidence="3 4" key="1">
    <citation type="journal article" date="2012" name="J. Bacteriol.">
        <title>Draft Genome Sequence of Salimicrobium sp. Strain MJ3, Isolated from Myulchi-Jeot, Korean Fermented Seafood.</title>
        <authorList>
            <person name="Lee S.H."/>
            <person name="Jung J.Y."/>
            <person name="Jeon C.O."/>
        </authorList>
    </citation>
    <scope>NUCLEOTIDE SEQUENCE [LARGE SCALE GENOMIC DNA]</scope>
    <source>
        <strain evidence="3 4">MJ3</strain>
    </source>
</reference>
<dbReference type="Pfam" id="PF05866">
    <property type="entry name" value="RusA"/>
    <property type="match status" value="1"/>
</dbReference>
<dbReference type="STRING" id="1230341.AAV35_012800"/>
<dbReference type="Gene3D" id="3.30.1330.70">
    <property type="entry name" value="Holliday junction resolvase RusA"/>
    <property type="match status" value="1"/>
</dbReference>
<dbReference type="AlphaFoldDB" id="K2FH61"/>
<reference evidence="5" key="2">
    <citation type="submission" date="2015-06" db="EMBL/GenBank/DDBJ databases">
        <title>Salimicrobium jeotgali MJ3, isolated from Myulchi jeot, a traditional Korean fermented seafood.</title>
        <authorList>
            <person name="Kim K.H."/>
            <person name="Jeon C.O."/>
            <person name="Jin H.M."/>
        </authorList>
    </citation>
    <scope>NUCLEOTIDE SEQUENCE [LARGE SCALE GENOMIC DNA]</scope>
    <source>
        <strain evidence="5">MJ3</strain>
    </source>
</reference>
<proteinExistence type="predicted"/>
<evidence type="ECO:0000313" key="2">
    <source>
        <dbReference type="EMBL" id="AKG05541.1"/>
    </source>
</evidence>
<dbReference type="KEGG" id="sje:AAV35_012800"/>
<dbReference type="InterPro" id="IPR008822">
    <property type="entry name" value="Endonuclease_RusA-like"/>
</dbReference>
<sequence>MVEFTIPGAPVAQGRPRAGKNRYGKTVMYDPAASRNYKKQVKLIAQQHAPKKPLEGPLNVFIVVHRPMPKSFSKQHRKQAEAGIIRPKTKPDNTNYAKGIEDAMNGVIYKDDSMIVDLIVSKFYSEVPRVEVQVTELEVG</sequence>
<organism evidence="3 4">
    <name type="scientific">Salimicrobium jeotgali</name>
    <dbReference type="NCBI Taxonomy" id="1230341"/>
    <lineage>
        <taxon>Bacteria</taxon>
        <taxon>Bacillati</taxon>
        <taxon>Bacillota</taxon>
        <taxon>Bacilli</taxon>
        <taxon>Bacillales</taxon>
        <taxon>Bacillaceae</taxon>
        <taxon>Salimicrobium</taxon>
    </lineage>
</organism>
<dbReference type="InterPro" id="IPR036614">
    <property type="entry name" value="RusA-like_sf"/>
</dbReference>
<name>K2FH61_9BACI</name>
<evidence type="ECO:0000313" key="5">
    <source>
        <dbReference type="Proteomes" id="UP000092654"/>
    </source>
</evidence>
<feature type="region of interest" description="Disordered" evidence="1">
    <location>
        <begin position="1"/>
        <end position="20"/>
    </location>
</feature>
<protein>
    <submittedName>
        <fullName evidence="3">Uncharacterized protein</fullName>
    </submittedName>
</protein>
<dbReference type="OrthoDB" id="5114842at2"/>
<evidence type="ECO:0000256" key="1">
    <source>
        <dbReference type="SAM" id="MobiDB-lite"/>
    </source>
</evidence>
<dbReference type="eggNOG" id="COG4570">
    <property type="taxonomic scope" value="Bacteria"/>
</dbReference>
<evidence type="ECO:0000313" key="4">
    <source>
        <dbReference type="Proteomes" id="UP000011746"/>
    </source>
</evidence>
<accession>K2FH61</accession>
<evidence type="ECO:0000313" key="3">
    <source>
        <dbReference type="EMBL" id="EKE30466.1"/>
    </source>
</evidence>
<feature type="region of interest" description="Disordered" evidence="1">
    <location>
        <begin position="71"/>
        <end position="90"/>
    </location>
</feature>
<dbReference type="RefSeq" id="WP_008592635.1">
    <property type="nucleotide sequence ID" value="NZ_AMPQ01000045.1"/>
</dbReference>